<proteinExistence type="predicted"/>
<name>A0ABM8IC86_9BACE</name>
<dbReference type="RefSeq" id="WP_353329584.1">
    <property type="nucleotide sequence ID" value="NZ_AP028055.1"/>
</dbReference>
<protein>
    <submittedName>
        <fullName evidence="1">Uncharacterized protein</fullName>
    </submittedName>
</protein>
<keyword evidence="2" id="KW-1185">Reference proteome</keyword>
<dbReference type="EMBL" id="AP028055">
    <property type="protein sequence ID" value="BEG99209.1"/>
    <property type="molecule type" value="Genomic_DNA"/>
</dbReference>
<organism evidence="1 2">
    <name type="scientific">Bacteroides sedimenti</name>
    <dbReference type="NCBI Taxonomy" id="2136147"/>
    <lineage>
        <taxon>Bacteria</taxon>
        <taxon>Pseudomonadati</taxon>
        <taxon>Bacteroidota</taxon>
        <taxon>Bacteroidia</taxon>
        <taxon>Bacteroidales</taxon>
        <taxon>Bacteroidaceae</taxon>
        <taxon>Bacteroides</taxon>
    </lineage>
</organism>
<evidence type="ECO:0000313" key="2">
    <source>
        <dbReference type="Proteomes" id="UP001496674"/>
    </source>
</evidence>
<evidence type="ECO:0000313" key="1">
    <source>
        <dbReference type="EMBL" id="BEG99209.1"/>
    </source>
</evidence>
<sequence>MEKRDILPIIFDVCHKEGWTVEKNYKRENWKADVIVSYSNYKVAFNIGKRFNTVEESYLAMRKERVCGCWLALSYESRPFCNEDLACFYLDESDGKYSVKFNSSYYIDIENFVSLLVRGKITRAKTIQPKFVDIYLIQNKCYRCGAIDNVYFVKRMMTKDGVILSAGEDFGRDIHFNPILVRLVQKHIEEHPELGVTIGVIKPRYSKTMEESYMSFGCSKCDSIVGDFFLKELIFDCIYDESMNNIVRIDTEASVLSFPVHHWHIAK</sequence>
<gene>
    <name evidence="1" type="ORF">BSYN_14740</name>
</gene>
<reference evidence="1 2" key="1">
    <citation type="submission" date="2023-04" db="EMBL/GenBank/DDBJ databases">
        <title>Draft genome sequence of acteroides sedimenti strain YN3PY1.</title>
        <authorList>
            <person name="Yoshida N."/>
        </authorList>
    </citation>
    <scope>NUCLEOTIDE SEQUENCE [LARGE SCALE GENOMIC DNA]</scope>
    <source>
        <strain evidence="1 2">YN3PY1</strain>
    </source>
</reference>
<dbReference type="Proteomes" id="UP001496674">
    <property type="component" value="Chromosome"/>
</dbReference>
<accession>A0ABM8IC86</accession>